<evidence type="ECO:0000313" key="13">
    <source>
        <dbReference type="EMBL" id="JAB53342.1"/>
    </source>
</evidence>
<evidence type="ECO:0000256" key="8">
    <source>
        <dbReference type="ARBA" id="ARBA00022840"/>
    </source>
</evidence>
<dbReference type="InterPro" id="IPR008271">
    <property type="entry name" value="Ser/Thr_kinase_AS"/>
</dbReference>
<dbReference type="PROSITE" id="PS00108">
    <property type="entry name" value="PROTEIN_KINASE_ST"/>
    <property type="match status" value="1"/>
</dbReference>
<comment type="subcellular location">
    <subcellularLocation>
        <location evidence="1">Cytoplasm</location>
    </subcellularLocation>
</comment>
<evidence type="ECO:0000256" key="10">
    <source>
        <dbReference type="SAM" id="MobiDB-lite"/>
    </source>
</evidence>
<evidence type="ECO:0000259" key="11">
    <source>
        <dbReference type="PROSITE" id="PS50011"/>
    </source>
</evidence>
<dbReference type="InterPro" id="IPR033923">
    <property type="entry name" value="PAK_BD"/>
</dbReference>
<dbReference type="Pfam" id="PF00786">
    <property type="entry name" value="PBD"/>
    <property type="match status" value="1"/>
</dbReference>
<dbReference type="InterPro" id="IPR036936">
    <property type="entry name" value="CRIB_dom_sf"/>
</dbReference>
<protein>
    <recommendedName>
        <fullName evidence="2">non-specific serine/threonine protein kinase</fullName>
        <ecNumber evidence="2">2.7.11.1</ecNumber>
    </recommendedName>
</protein>
<dbReference type="PROSITE" id="PS50108">
    <property type="entry name" value="CRIB"/>
    <property type="match status" value="1"/>
</dbReference>
<dbReference type="InterPro" id="IPR011009">
    <property type="entry name" value="Kinase-like_dom_sf"/>
</dbReference>
<dbReference type="AlphaFoldDB" id="U3F6E4"/>
<dbReference type="CDD" id="cd01093">
    <property type="entry name" value="CRIB_PAK_like"/>
    <property type="match status" value="1"/>
</dbReference>
<dbReference type="FunFam" id="3.30.200.20:FF:000069">
    <property type="entry name" value="Non-specific serine/threonine protein kinase"/>
    <property type="match status" value="1"/>
</dbReference>
<feature type="binding site" evidence="9">
    <location>
        <position position="273"/>
    </location>
    <ligand>
        <name>ATP</name>
        <dbReference type="ChEBI" id="CHEBI:30616"/>
    </ligand>
</feature>
<dbReference type="Gene3D" id="3.90.810.10">
    <property type="entry name" value="CRIB domain"/>
    <property type="match status" value="1"/>
</dbReference>
<keyword evidence="6 9" id="KW-0547">Nucleotide-binding</keyword>
<dbReference type="GO" id="GO:0004674">
    <property type="term" value="F:protein serine/threonine kinase activity"/>
    <property type="evidence" value="ECO:0007669"/>
    <property type="project" value="UniProtKB-KW"/>
</dbReference>
<dbReference type="Gene3D" id="1.10.510.10">
    <property type="entry name" value="Transferase(Phosphotransferase) domain 1"/>
    <property type="match status" value="1"/>
</dbReference>
<dbReference type="PROSITE" id="PS50011">
    <property type="entry name" value="PROTEIN_KINASE_DOM"/>
    <property type="match status" value="1"/>
</dbReference>
<evidence type="ECO:0000256" key="9">
    <source>
        <dbReference type="PROSITE-ProRule" id="PRU10141"/>
    </source>
</evidence>
<dbReference type="EMBL" id="GAEP01001479">
    <property type="protein sequence ID" value="JAB53342.1"/>
    <property type="molecule type" value="mRNA"/>
</dbReference>
<keyword evidence="4" id="KW-0723">Serine/threonine-protein kinase</keyword>
<dbReference type="FunFam" id="3.90.810.10:FF:000001">
    <property type="entry name" value="Non-specific serine/threonine protein kinase"/>
    <property type="match status" value="1"/>
</dbReference>
<proteinExistence type="evidence at transcript level"/>
<evidence type="ECO:0000256" key="4">
    <source>
        <dbReference type="ARBA" id="ARBA00022527"/>
    </source>
</evidence>
<feature type="compositionally biased region" description="Basic and acidic residues" evidence="10">
    <location>
        <begin position="67"/>
        <end position="82"/>
    </location>
</feature>
<dbReference type="SMART" id="SM00220">
    <property type="entry name" value="S_TKc"/>
    <property type="match status" value="1"/>
</dbReference>
<dbReference type="SMART" id="SM00285">
    <property type="entry name" value="PBD"/>
    <property type="match status" value="1"/>
</dbReference>
<evidence type="ECO:0000256" key="3">
    <source>
        <dbReference type="ARBA" id="ARBA00022490"/>
    </source>
</evidence>
<evidence type="ECO:0000256" key="7">
    <source>
        <dbReference type="ARBA" id="ARBA00022777"/>
    </source>
</evidence>
<feature type="domain" description="CRIB" evidence="12">
    <location>
        <begin position="74"/>
        <end position="87"/>
    </location>
</feature>
<feature type="region of interest" description="Disordered" evidence="10">
    <location>
        <begin position="1"/>
        <end position="82"/>
    </location>
</feature>
<organism evidence="13">
    <name type="scientific">Micrurus fulvius</name>
    <name type="common">Eastern coral snake</name>
    <name type="synonym">Coluber fulvius</name>
    <dbReference type="NCBI Taxonomy" id="8637"/>
    <lineage>
        <taxon>Eukaryota</taxon>
        <taxon>Metazoa</taxon>
        <taxon>Chordata</taxon>
        <taxon>Craniata</taxon>
        <taxon>Vertebrata</taxon>
        <taxon>Euteleostomi</taxon>
        <taxon>Lepidosauria</taxon>
        <taxon>Squamata</taxon>
        <taxon>Bifurcata</taxon>
        <taxon>Unidentata</taxon>
        <taxon>Episquamata</taxon>
        <taxon>Toxicofera</taxon>
        <taxon>Serpentes</taxon>
        <taxon>Colubroidea</taxon>
        <taxon>Elapidae</taxon>
        <taxon>Elapinae</taxon>
        <taxon>Micrurus</taxon>
    </lineage>
</organism>
<dbReference type="InterPro" id="IPR035064">
    <property type="entry name" value="STK_PAK2"/>
</dbReference>
<accession>U3F6E4</accession>
<feature type="domain" description="Protein kinase" evidence="11">
    <location>
        <begin position="244"/>
        <end position="495"/>
    </location>
</feature>
<dbReference type="Pfam" id="PF00069">
    <property type="entry name" value="Pkinase"/>
    <property type="match status" value="1"/>
</dbReference>
<dbReference type="Gene3D" id="3.30.200.20">
    <property type="entry name" value="Phosphorylase Kinase, domain 1"/>
    <property type="match status" value="1"/>
</dbReference>
<dbReference type="InterPro" id="IPR000719">
    <property type="entry name" value="Prot_kinase_dom"/>
</dbReference>
<evidence type="ECO:0000259" key="12">
    <source>
        <dbReference type="PROSITE" id="PS50108"/>
    </source>
</evidence>
<keyword evidence="8 9" id="KW-0067">ATP-binding</keyword>
<dbReference type="GO" id="GO:0005737">
    <property type="term" value="C:cytoplasm"/>
    <property type="evidence" value="ECO:0007669"/>
    <property type="project" value="UniProtKB-SubCell"/>
</dbReference>
<evidence type="ECO:0000256" key="5">
    <source>
        <dbReference type="ARBA" id="ARBA00022679"/>
    </source>
</evidence>
<dbReference type="FunFam" id="1.10.510.10:FF:000011">
    <property type="entry name" value="Non-specific serine/threonine protein kinase"/>
    <property type="match status" value="1"/>
</dbReference>
<keyword evidence="3" id="KW-0963">Cytoplasm</keyword>
<evidence type="ECO:0000256" key="6">
    <source>
        <dbReference type="ARBA" id="ARBA00022741"/>
    </source>
</evidence>
<evidence type="ECO:0000256" key="1">
    <source>
        <dbReference type="ARBA" id="ARBA00004496"/>
    </source>
</evidence>
<feature type="compositionally biased region" description="Basic and acidic residues" evidence="10">
    <location>
        <begin position="211"/>
        <end position="225"/>
    </location>
</feature>
<name>U3F6E4_MICFL</name>
<dbReference type="PANTHER" id="PTHR45832">
    <property type="entry name" value="SERINE/THREONINE-PROTEIN KINASE SAMKA-RELATED-RELATED"/>
    <property type="match status" value="1"/>
</dbReference>
<dbReference type="InterPro" id="IPR000095">
    <property type="entry name" value="CRIB_dom"/>
</dbReference>
<dbReference type="InterPro" id="IPR017441">
    <property type="entry name" value="Protein_kinase_ATP_BS"/>
</dbReference>
<dbReference type="InterPro" id="IPR051931">
    <property type="entry name" value="PAK3-like"/>
</dbReference>
<evidence type="ECO:0000256" key="2">
    <source>
        <dbReference type="ARBA" id="ARBA00012513"/>
    </source>
</evidence>
<dbReference type="CDD" id="cd06655">
    <property type="entry name" value="STKc_PAK2"/>
    <property type="match status" value="1"/>
</dbReference>
<dbReference type="GO" id="GO:0005524">
    <property type="term" value="F:ATP binding"/>
    <property type="evidence" value="ECO:0007669"/>
    <property type="project" value="UniProtKB-UniRule"/>
</dbReference>
<reference evidence="13" key="1">
    <citation type="journal article" date="2013" name="BMC Genomics">
        <title>The venom-gland transcriptome of the eastern coral snake (Micrurus fulvius) reveals high venom complexity in the intragenomic evolution of venoms.</title>
        <authorList>
            <person name="Margres M.J."/>
            <person name="Aronow K."/>
            <person name="Loyacano J."/>
            <person name="Rokyta D.R."/>
        </authorList>
    </citation>
    <scope>NUCLEOTIDE SEQUENCE</scope>
    <source>
        <tissue evidence="13">Venom gland</tissue>
    </source>
</reference>
<dbReference type="PANTHER" id="PTHR45832:SF21">
    <property type="entry name" value="NON-SPECIFIC SERINE_THREONINE PROTEIN KINASE"/>
    <property type="match status" value="1"/>
</dbReference>
<dbReference type="SUPFAM" id="SSF56112">
    <property type="entry name" value="Protein kinase-like (PK-like)"/>
    <property type="match status" value="1"/>
</dbReference>
<keyword evidence="7 13" id="KW-0418">Kinase</keyword>
<feature type="region of interest" description="Disordered" evidence="10">
    <location>
        <begin position="152"/>
        <end position="225"/>
    </location>
</feature>
<keyword evidence="5" id="KW-0808">Transferase</keyword>
<dbReference type="EC" id="2.7.11.1" evidence="2"/>
<dbReference type="PROSITE" id="PS00107">
    <property type="entry name" value="PROTEIN_KINASE_ATP"/>
    <property type="match status" value="1"/>
</dbReference>
<sequence>MSDNGELEDKPPAPPVRMSSTIFSSGGKDPLSANHSLKPLPSVPEERKPRNKIISIFSSTEKGSRKKEKERPEISPPSDFEHTIHVGFDAVTGEFTGMPEQWARLLQTSNITKLEQKKNPQAVLDVLKFYDSKDTAKQKYLSFSATDKDGFLSGAIAPNAKRSEPSTATEEEEEETPPVIAPRPDHTKSVYTRSVIDPIPAPSGDASDSAKFADKQKKKNKMSDEEITERLRTIVSIGDPKKKYTRYEKIGQGASGTVFIAIDVATGQEVAIKQINLQKQPKKELIINEILVMKELKNPNIVNFLDSYLVGDELFVVMEYLAGGSLTDVVTETCMDEAQIAAVCRECLQALEFLHANQVIHRDIKSDNVLLGMDGSVKLTDFGFCAQITPEQSKRSTMVGTPYWMAPEVVTRKAYGPKVDIWSLGIMAIEMVEGEPPYLNENPLRALYLIATNGTPELQSPEKLTSIFRDFLNSCLEMDVEKRGSAKELLQHPFLKLAKPLSSLTPLILAAKEAMKSNR</sequence>